<feature type="region of interest" description="Disordered" evidence="1">
    <location>
        <begin position="206"/>
        <end position="228"/>
    </location>
</feature>
<evidence type="ECO:0000313" key="3">
    <source>
        <dbReference type="Proteomes" id="UP000308199"/>
    </source>
</evidence>
<gene>
    <name evidence="2" type="ORF">EW145_g131</name>
</gene>
<feature type="compositionally biased region" description="Basic and acidic residues" evidence="1">
    <location>
        <begin position="210"/>
        <end position="221"/>
    </location>
</feature>
<accession>A0A4S4LJP4</accession>
<sequence length="245" mass="26733">MPPSARRPGPLQELPLSCFHPIDINVRLAPESPYKSSSKRSRSPSALLSPTKRRILREEGCFGSFSSELRRSSAKERTADQYLPEILRSSRPLDLGSLPKASGGSVRGLDDDANANPFSVAHPRTPRSITPPRELALFPVLAASPSSCCSRTSAGSDETGLAAAPIMIPRELPPSPNRQCFHYPGFDIHRDTHIELLSACSRASVDPSLDSDKEGFKENLPPRKKGEKIGVYNGGRDVLYFEQEG</sequence>
<proteinExistence type="predicted"/>
<protein>
    <submittedName>
        <fullName evidence="2">Uncharacterized protein</fullName>
    </submittedName>
</protein>
<feature type="region of interest" description="Disordered" evidence="1">
    <location>
        <begin position="93"/>
        <end position="131"/>
    </location>
</feature>
<name>A0A4S4LJP4_9AGAM</name>
<evidence type="ECO:0000313" key="2">
    <source>
        <dbReference type="EMBL" id="THH12209.1"/>
    </source>
</evidence>
<dbReference type="OrthoDB" id="3211926at2759"/>
<feature type="region of interest" description="Disordered" evidence="1">
    <location>
        <begin position="29"/>
        <end position="52"/>
    </location>
</feature>
<organism evidence="2 3">
    <name type="scientific">Phellinidium pouzarii</name>
    <dbReference type="NCBI Taxonomy" id="167371"/>
    <lineage>
        <taxon>Eukaryota</taxon>
        <taxon>Fungi</taxon>
        <taxon>Dikarya</taxon>
        <taxon>Basidiomycota</taxon>
        <taxon>Agaricomycotina</taxon>
        <taxon>Agaricomycetes</taxon>
        <taxon>Hymenochaetales</taxon>
        <taxon>Hymenochaetaceae</taxon>
        <taxon>Phellinidium</taxon>
    </lineage>
</organism>
<comment type="caution">
    <text evidence="2">The sequence shown here is derived from an EMBL/GenBank/DDBJ whole genome shotgun (WGS) entry which is preliminary data.</text>
</comment>
<dbReference type="AlphaFoldDB" id="A0A4S4LJP4"/>
<reference evidence="2 3" key="1">
    <citation type="submission" date="2019-02" db="EMBL/GenBank/DDBJ databases">
        <title>Genome sequencing of the rare red list fungi Phellinidium pouzarii.</title>
        <authorList>
            <person name="Buettner E."/>
            <person name="Kellner H."/>
        </authorList>
    </citation>
    <scope>NUCLEOTIDE SEQUENCE [LARGE SCALE GENOMIC DNA]</scope>
    <source>
        <strain evidence="2 3">DSM 108285</strain>
    </source>
</reference>
<dbReference type="Proteomes" id="UP000308199">
    <property type="component" value="Unassembled WGS sequence"/>
</dbReference>
<evidence type="ECO:0000256" key="1">
    <source>
        <dbReference type="SAM" id="MobiDB-lite"/>
    </source>
</evidence>
<dbReference type="EMBL" id="SGPK01000002">
    <property type="protein sequence ID" value="THH12209.1"/>
    <property type="molecule type" value="Genomic_DNA"/>
</dbReference>
<keyword evidence="3" id="KW-1185">Reference proteome</keyword>